<organism evidence="1">
    <name type="scientific">Anguilla anguilla</name>
    <name type="common">European freshwater eel</name>
    <name type="synonym">Muraena anguilla</name>
    <dbReference type="NCBI Taxonomy" id="7936"/>
    <lineage>
        <taxon>Eukaryota</taxon>
        <taxon>Metazoa</taxon>
        <taxon>Chordata</taxon>
        <taxon>Craniata</taxon>
        <taxon>Vertebrata</taxon>
        <taxon>Euteleostomi</taxon>
        <taxon>Actinopterygii</taxon>
        <taxon>Neopterygii</taxon>
        <taxon>Teleostei</taxon>
        <taxon>Anguilliformes</taxon>
        <taxon>Anguillidae</taxon>
        <taxon>Anguilla</taxon>
    </lineage>
</organism>
<reference evidence="1" key="1">
    <citation type="submission" date="2014-11" db="EMBL/GenBank/DDBJ databases">
        <authorList>
            <person name="Amaro Gonzalez C."/>
        </authorList>
    </citation>
    <scope>NUCLEOTIDE SEQUENCE</scope>
</reference>
<evidence type="ECO:0000313" key="1">
    <source>
        <dbReference type="EMBL" id="JAI02626.1"/>
    </source>
</evidence>
<name>A0A0E9XLB7_ANGAN</name>
<sequence>MSLIKAKKTKSKIFLNAPL</sequence>
<dbReference type="AlphaFoldDB" id="A0A0E9XLB7"/>
<accession>A0A0E9XLB7</accession>
<reference evidence="1" key="2">
    <citation type="journal article" date="2015" name="Fish Shellfish Immunol.">
        <title>Early steps in the European eel (Anguilla anguilla)-Vibrio vulnificus interaction in the gills: Role of the RtxA13 toxin.</title>
        <authorList>
            <person name="Callol A."/>
            <person name="Pajuelo D."/>
            <person name="Ebbesson L."/>
            <person name="Teles M."/>
            <person name="MacKenzie S."/>
            <person name="Amaro C."/>
        </authorList>
    </citation>
    <scope>NUCLEOTIDE SEQUENCE</scope>
</reference>
<proteinExistence type="predicted"/>
<dbReference type="EMBL" id="GBXM01005952">
    <property type="protein sequence ID" value="JAI02626.1"/>
    <property type="molecule type" value="Transcribed_RNA"/>
</dbReference>
<protein>
    <submittedName>
        <fullName evidence="1">Uncharacterized protein</fullName>
    </submittedName>
</protein>